<evidence type="ECO:0000313" key="3">
    <source>
        <dbReference type="Proteomes" id="UP000199679"/>
    </source>
</evidence>
<dbReference type="GO" id="GO:0016747">
    <property type="term" value="F:acyltransferase activity, transferring groups other than amino-acyl groups"/>
    <property type="evidence" value="ECO:0007669"/>
    <property type="project" value="InterPro"/>
</dbReference>
<dbReference type="Pfam" id="PF13302">
    <property type="entry name" value="Acetyltransf_3"/>
    <property type="match status" value="1"/>
</dbReference>
<feature type="domain" description="N-acetyltransferase" evidence="1">
    <location>
        <begin position="23"/>
        <end position="176"/>
    </location>
</feature>
<sequence length="179" mass="20684">MTLGEKIISLFLSMHTILETPRLIIREFLPDEQDIYLNHFTDEEVCRHIPKRTTDERIKIFLIATVNYQTNKKLGIWGMFNKANGVFIGSCLLRLFDEPDKIELGYSMERKYWGQGIATEMAEALIEYAFTDADVNEVVAVTTLENIASQRVLEKAGLVRTDNVMRNEEELAFFRKSRG</sequence>
<evidence type="ECO:0000313" key="2">
    <source>
        <dbReference type="EMBL" id="SDT65534.1"/>
    </source>
</evidence>
<dbReference type="STRING" id="652787.SAMN05216490_4635"/>
<dbReference type="PANTHER" id="PTHR43792:SF1">
    <property type="entry name" value="N-ACETYLTRANSFERASE DOMAIN-CONTAINING PROTEIN"/>
    <property type="match status" value="1"/>
</dbReference>
<name>A0A1H2C5A9_MUCMA</name>
<dbReference type="AlphaFoldDB" id="A0A1H2C5A9"/>
<dbReference type="SUPFAM" id="SSF55729">
    <property type="entry name" value="Acyl-CoA N-acyltransferases (Nat)"/>
    <property type="match status" value="1"/>
</dbReference>
<accession>A0A1H2C5A9</accession>
<proteinExistence type="predicted"/>
<dbReference type="PANTHER" id="PTHR43792">
    <property type="entry name" value="GNAT FAMILY, PUTATIVE (AFU_ORTHOLOGUE AFUA_3G00765)-RELATED-RELATED"/>
    <property type="match status" value="1"/>
</dbReference>
<dbReference type="Proteomes" id="UP000199679">
    <property type="component" value="Chromosome I"/>
</dbReference>
<organism evidence="2 3">
    <name type="scientific">Mucilaginibacter mallensis</name>
    <dbReference type="NCBI Taxonomy" id="652787"/>
    <lineage>
        <taxon>Bacteria</taxon>
        <taxon>Pseudomonadati</taxon>
        <taxon>Bacteroidota</taxon>
        <taxon>Sphingobacteriia</taxon>
        <taxon>Sphingobacteriales</taxon>
        <taxon>Sphingobacteriaceae</taxon>
        <taxon>Mucilaginibacter</taxon>
    </lineage>
</organism>
<dbReference type="Gene3D" id="3.40.630.30">
    <property type="match status" value="1"/>
</dbReference>
<keyword evidence="2" id="KW-0808">Transferase</keyword>
<protein>
    <submittedName>
        <fullName evidence="2">Ribosomal-protein-alanine N-acetyltransferase</fullName>
    </submittedName>
</protein>
<reference evidence="2 3" key="1">
    <citation type="submission" date="2016-10" db="EMBL/GenBank/DDBJ databases">
        <authorList>
            <person name="de Groot N.N."/>
        </authorList>
    </citation>
    <scope>NUCLEOTIDE SEQUENCE [LARGE SCALE GENOMIC DNA]</scope>
    <source>
        <strain evidence="2 3">MP1X4</strain>
    </source>
</reference>
<dbReference type="InterPro" id="IPR000182">
    <property type="entry name" value="GNAT_dom"/>
</dbReference>
<keyword evidence="3" id="KW-1185">Reference proteome</keyword>
<evidence type="ECO:0000259" key="1">
    <source>
        <dbReference type="PROSITE" id="PS51186"/>
    </source>
</evidence>
<dbReference type="InterPro" id="IPR051531">
    <property type="entry name" value="N-acetyltransferase"/>
</dbReference>
<dbReference type="InterPro" id="IPR016181">
    <property type="entry name" value="Acyl_CoA_acyltransferase"/>
</dbReference>
<gene>
    <name evidence="2" type="ORF">SAMN05216490_4635</name>
</gene>
<dbReference type="PROSITE" id="PS51186">
    <property type="entry name" value="GNAT"/>
    <property type="match status" value="1"/>
</dbReference>
<dbReference type="EMBL" id="LT629740">
    <property type="protein sequence ID" value="SDT65534.1"/>
    <property type="molecule type" value="Genomic_DNA"/>
</dbReference>